<name>A0A0G3FY75_9GAMM</name>
<dbReference type="RefSeq" id="WP_047250500.1">
    <property type="nucleotide sequence ID" value="NZ_CP011367.1"/>
</dbReference>
<evidence type="ECO:0000313" key="2">
    <source>
        <dbReference type="EMBL" id="AKJ93913.1"/>
    </source>
</evidence>
<dbReference type="InterPro" id="IPR029058">
    <property type="entry name" value="AB_hydrolase_fold"/>
</dbReference>
<dbReference type="Proteomes" id="UP000064201">
    <property type="component" value="Chromosome"/>
</dbReference>
<proteinExistence type="predicted"/>
<dbReference type="AlphaFoldDB" id="A0A0G3FY75"/>
<dbReference type="SUPFAM" id="SSF53474">
    <property type="entry name" value="alpha/beta-Hydrolases"/>
    <property type="match status" value="1"/>
</dbReference>
<dbReference type="PATRIC" id="fig|106634.4.peg.81"/>
<evidence type="ECO:0000313" key="3">
    <source>
        <dbReference type="Proteomes" id="UP000064201"/>
    </source>
</evidence>
<dbReference type="KEGG" id="tvr:TVD_00395"/>
<accession>A0A0G3FY75</accession>
<dbReference type="EMBL" id="CP011367">
    <property type="protein sequence ID" value="AKJ93913.1"/>
    <property type="molecule type" value="Genomic_DNA"/>
</dbReference>
<organism evidence="2 3">
    <name type="scientific">Thioalkalivibrio versutus</name>
    <dbReference type="NCBI Taxonomy" id="106634"/>
    <lineage>
        <taxon>Bacteria</taxon>
        <taxon>Pseudomonadati</taxon>
        <taxon>Pseudomonadota</taxon>
        <taxon>Gammaproteobacteria</taxon>
        <taxon>Chromatiales</taxon>
        <taxon>Ectothiorhodospiraceae</taxon>
        <taxon>Thioalkalivibrio</taxon>
    </lineage>
</organism>
<feature type="domain" description="Serine aminopeptidase S33" evidence="1">
    <location>
        <begin position="26"/>
        <end position="147"/>
    </location>
</feature>
<evidence type="ECO:0000259" key="1">
    <source>
        <dbReference type="Pfam" id="PF12146"/>
    </source>
</evidence>
<dbReference type="InterPro" id="IPR017532">
    <property type="entry name" value="Hydrolase-2_PEP"/>
</dbReference>
<protein>
    <submittedName>
        <fullName evidence="2">Exosortase</fullName>
    </submittedName>
</protein>
<dbReference type="Gene3D" id="3.40.50.1820">
    <property type="entry name" value="alpha/beta hydrolase"/>
    <property type="match status" value="1"/>
</dbReference>
<reference evidence="2 3" key="1">
    <citation type="submission" date="2015-04" db="EMBL/GenBank/DDBJ databases">
        <title>Complete Sequence for the Genome of the Thioalkalivibrio versutus D301.</title>
        <authorList>
            <person name="Mu T."/>
            <person name="Zhou J."/>
            <person name="Xu X."/>
        </authorList>
    </citation>
    <scope>NUCLEOTIDE SEQUENCE [LARGE SCALE GENOMIC DNA]</scope>
    <source>
        <strain evidence="2 3">D301</strain>
    </source>
</reference>
<keyword evidence="3" id="KW-1185">Reference proteome</keyword>
<gene>
    <name evidence="2" type="ORF">TVD_00395</name>
</gene>
<dbReference type="NCBIfam" id="TIGR03101">
    <property type="entry name" value="hydr2_PEP"/>
    <property type="match status" value="1"/>
</dbReference>
<dbReference type="OrthoDB" id="249225at2"/>
<sequence>MEAGFLEGKAGPVFHVLHLPDGPSIRGAVLFVPPLAEELNKSRRMVSLQARRLAQAGYAVLIPDLYGCGDSGGDFGDADWDLWLDDLARCSEHLETRCPAPFMVWGVRAGCLLAGDFLAMRAHPAAAAIYWAPVTNGEQHLTQFLRLRMAAGLMGGQKEGTAQLRAQLDAGEPLEVAGYSLAPGLAARLAAARLQRPHAEAIEWFEVAAQDTAPLPPASERLIERWREEGAAVTATVVAGDAFWSTQDIVEVPQLLEATMQRLEALP</sequence>
<dbReference type="Pfam" id="PF12146">
    <property type="entry name" value="Hydrolase_4"/>
    <property type="match status" value="1"/>
</dbReference>
<dbReference type="STRING" id="106634.TVD_00395"/>
<dbReference type="InterPro" id="IPR022742">
    <property type="entry name" value="Hydrolase_4"/>
</dbReference>